<accession>A0ACC2GGB2</accession>
<comment type="caution">
    <text evidence="1">The sequence shown here is derived from an EMBL/GenBank/DDBJ whole genome shotgun (WGS) entry which is preliminary data.</text>
</comment>
<sequence>MAHKNGKDKSQTSSTNVEILQEVQRESPVEFDEDSMSEHSYDSTEEDMFTEGMDPLDREKHDSDETWEPPEWTPPLSCSPPHKRPRAVFSGSPSTPVRPSKGVKRSAQKQRCARESESESEERWHTELEDDVEPKQPTFCPKRQPGPQLDMTGKYSPLQLFQLFFTYSVVATLVSNTNKYGAKKQAGKKDAWRPISIHDMYSYFSMVIYMGLVKLKGLHKYWNRSRIYQMSFPPSVISRNRFLAITQALQICDPKEDADNDKKRGTAGFDRLCKIKPLYQSLVESCKTHFQPAQNLSIDERMVASKTRIGLKQYMPNKPTKWGFKLFVLADSRCAYTWNFFIYEGKSKTATGKGLSYDSVMQLLDFPLLGKGYKLYVDNFYTSPTLFRDLKKLNVWSCGTIRPNREGFPKTKVNDIPKNADRGTMRWIWNNDLLFVKWMDTREVVMCSTIHKSFSGDHVSRRVKDATGAWTRINVPIPGAIMDYNKHMGGVDLSDALIGYYNVLHKSMKWYKTLFFHFLDIAVVNAFILHQEMAKSRGQTPMTQIHFRELLVEELANIKPTVTPSTASDSATVTASTPPARRFGHFPKYITADLNAPPGQKGSAMRRRCTLCHKKSPITCIACNVVLCFNAERDCFFTWHKEKDLVHIAV</sequence>
<dbReference type="Proteomes" id="UP001157502">
    <property type="component" value="Chromosome 13"/>
</dbReference>
<gene>
    <name evidence="1" type="ORF">DPEC_G00159970</name>
</gene>
<dbReference type="EMBL" id="CM055740">
    <property type="protein sequence ID" value="KAJ8002540.1"/>
    <property type="molecule type" value="Genomic_DNA"/>
</dbReference>
<name>A0ACC2GGB2_DALPE</name>
<organism evidence="1 2">
    <name type="scientific">Dallia pectoralis</name>
    <name type="common">Alaska blackfish</name>
    <dbReference type="NCBI Taxonomy" id="75939"/>
    <lineage>
        <taxon>Eukaryota</taxon>
        <taxon>Metazoa</taxon>
        <taxon>Chordata</taxon>
        <taxon>Craniata</taxon>
        <taxon>Vertebrata</taxon>
        <taxon>Euteleostomi</taxon>
        <taxon>Actinopterygii</taxon>
        <taxon>Neopterygii</taxon>
        <taxon>Teleostei</taxon>
        <taxon>Protacanthopterygii</taxon>
        <taxon>Esociformes</taxon>
        <taxon>Umbridae</taxon>
        <taxon>Dallia</taxon>
    </lineage>
</organism>
<proteinExistence type="predicted"/>
<evidence type="ECO:0000313" key="2">
    <source>
        <dbReference type="Proteomes" id="UP001157502"/>
    </source>
</evidence>
<protein>
    <submittedName>
        <fullName evidence="1">Uncharacterized protein</fullName>
    </submittedName>
</protein>
<evidence type="ECO:0000313" key="1">
    <source>
        <dbReference type="EMBL" id="KAJ8002540.1"/>
    </source>
</evidence>
<keyword evidence="2" id="KW-1185">Reference proteome</keyword>
<reference evidence="1" key="1">
    <citation type="submission" date="2021-05" db="EMBL/GenBank/DDBJ databases">
        <authorList>
            <person name="Pan Q."/>
            <person name="Jouanno E."/>
            <person name="Zahm M."/>
            <person name="Klopp C."/>
            <person name="Cabau C."/>
            <person name="Louis A."/>
            <person name="Berthelot C."/>
            <person name="Parey E."/>
            <person name="Roest Crollius H."/>
            <person name="Montfort J."/>
            <person name="Robinson-Rechavi M."/>
            <person name="Bouchez O."/>
            <person name="Lampietro C."/>
            <person name="Lopez Roques C."/>
            <person name="Donnadieu C."/>
            <person name="Postlethwait J."/>
            <person name="Bobe J."/>
            <person name="Dillon D."/>
            <person name="Chandos A."/>
            <person name="von Hippel F."/>
            <person name="Guiguen Y."/>
        </authorList>
    </citation>
    <scope>NUCLEOTIDE SEQUENCE</scope>
    <source>
        <strain evidence="1">YG-Jan2019</strain>
    </source>
</reference>